<dbReference type="AlphaFoldDB" id="A0A917M2J3"/>
<evidence type="ECO:0000259" key="5">
    <source>
        <dbReference type="PROSITE" id="PS50931"/>
    </source>
</evidence>
<dbReference type="InterPro" id="IPR036390">
    <property type="entry name" value="WH_DNA-bd_sf"/>
</dbReference>
<evidence type="ECO:0000256" key="3">
    <source>
        <dbReference type="ARBA" id="ARBA00023125"/>
    </source>
</evidence>
<comment type="similarity">
    <text evidence="1">Belongs to the LysR transcriptional regulatory family.</text>
</comment>
<feature type="domain" description="HTH lysR-type" evidence="5">
    <location>
        <begin position="20"/>
        <end position="77"/>
    </location>
</feature>
<dbReference type="SUPFAM" id="SSF46785">
    <property type="entry name" value="Winged helix' DNA-binding domain"/>
    <property type="match status" value="1"/>
</dbReference>
<proteinExistence type="inferred from homology"/>
<dbReference type="Proteomes" id="UP000638848">
    <property type="component" value="Unassembled WGS sequence"/>
</dbReference>
<reference evidence="6" key="1">
    <citation type="journal article" date="2014" name="Int. J. Syst. Evol. Microbiol.">
        <title>Complete genome sequence of Corynebacterium casei LMG S-19264T (=DSM 44701T), isolated from a smear-ripened cheese.</title>
        <authorList>
            <consortium name="US DOE Joint Genome Institute (JGI-PGF)"/>
            <person name="Walter F."/>
            <person name="Albersmeier A."/>
            <person name="Kalinowski J."/>
            <person name="Ruckert C."/>
        </authorList>
    </citation>
    <scope>NUCLEOTIDE SEQUENCE</scope>
    <source>
        <strain evidence="6">CGMCC 1.12187</strain>
    </source>
</reference>
<comment type="caution">
    <text evidence="6">The sequence shown here is derived from an EMBL/GenBank/DDBJ whole genome shotgun (WGS) entry which is preliminary data.</text>
</comment>
<gene>
    <name evidence="6" type="ORF">GCM10011374_39480</name>
</gene>
<dbReference type="PRINTS" id="PR00039">
    <property type="entry name" value="HTHLYSR"/>
</dbReference>
<dbReference type="SUPFAM" id="SSF53850">
    <property type="entry name" value="Periplasmic binding protein-like II"/>
    <property type="match status" value="1"/>
</dbReference>
<dbReference type="EMBL" id="BMEQ01000042">
    <property type="protein sequence ID" value="GGG70954.1"/>
    <property type="molecule type" value="Genomic_DNA"/>
</dbReference>
<keyword evidence="4" id="KW-0804">Transcription</keyword>
<dbReference type="Gene3D" id="3.40.190.10">
    <property type="entry name" value="Periplasmic binding protein-like II"/>
    <property type="match status" value="2"/>
</dbReference>
<reference evidence="6" key="2">
    <citation type="submission" date="2020-09" db="EMBL/GenBank/DDBJ databases">
        <authorList>
            <person name="Sun Q."/>
            <person name="Zhou Y."/>
        </authorList>
    </citation>
    <scope>NUCLEOTIDE SEQUENCE</scope>
    <source>
        <strain evidence="6">CGMCC 1.12187</strain>
    </source>
</reference>
<organism evidence="6 7">
    <name type="scientific">Kocuria dechangensis</name>
    <dbReference type="NCBI Taxonomy" id="1176249"/>
    <lineage>
        <taxon>Bacteria</taxon>
        <taxon>Bacillati</taxon>
        <taxon>Actinomycetota</taxon>
        <taxon>Actinomycetes</taxon>
        <taxon>Micrococcales</taxon>
        <taxon>Micrococcaceae</taxon>
        <taxon>Kocuria</taxon>
    </lineage>
</organism>
<dbReference type="InterPro" id="IPR036388">
    <property type="entry name" value="WH-like_DNA-bd_sf"/>
</dbReference>
<dbReference type="GO" id="GO:0000976">
    <property type="term" value="F:transcription cis-regulatory region binding"/>
    <property type="evidence" value="ECO:0007669"/>
    <property type="project" value="TreeGrafter"/>
</dbReference>
<protein>
    <submittedName>
        <fullName evidence="6">Transcriptional regulator</fullName>
    </submittedName>
</protein>
<evidence type="ECO:0000256" key="4">
    <source>
        <dbReference type="ARBA" id="ARBA00023163"/>
    </source>
</evidence>
<dbReference type="PANTHER" id="PTHR30126">
    <property type="entry name" value="HTH-TYPE TRANSCRIPTIONAL REGULATOR"/>
    <property type="match status" value="1"/>
</dbReference>
<keyword evidence="2" id="KW-0805">Transcription regulation</keyword>
<dbReference type="Gene3D" id="1.10.10.10">
    <property type="entry name" value="Winged helix-like DNA-binding domain superfamily/Winged helix DNA-binding domain"/>
    <property type="match status" value="1"/>
</dbReference>
<dbReference type="InterPro" id="IPR005119">
    <property type="entry name" value="LysR_subst-bd"/>
</dbReference>
<dbReference type="PROSITE" id="PS50931">
    <property type="entry name" value="HTH_LYSR"/>
    <property type="match status" value="1"/>
</dbReference>
<evidence type="ECO:0000256" key="2">
    <source>
        <dbReference type="ARBA" id="ARBA00023015"/>
    </source>
</evidence>
<dbReference type="Pfam" id="PF03466">
    <property type="entry name" value="LysR_substrate"/>
    <property type="match status" value="1"/>
</dbReference>
<evidence type="ECO:0000313" key="7">
    <source>
        <dbReference type="Proteomes" id="UP000638848"/>
    </source>
</evidence>
<dbReference type="InterPro" id="IPR000847">
    <property type="entry name" value="LysR_HTH_N"/>
</dbReference>
<keyword evidence="7" id="KW-1185">Reference proteome</keyword>
<sequence length="312" mass="32991">MQAAPRRGIMAVMPIARRLPALEELETAHLAAELGSVGAAARELGISQQAASHRIRAVEQRLGLALFTRSPRGVVTTARATPVMEWIGDLLRAAENLAEGVATVSGRGHATVATSMTIAEYVLPAWIMALRAQRPGLEVSVTTGNTDEVIAAVLADEVQLGFVEGPAAPPTVERLPFAEDELVLVVPPGHAWAERESIPQEELRRTPLVLREAGSGTRQTLEAALPGLVPPLVELGTTAAVKAAALAGCRPTVLSRLAVHHELDDGRLVAVPVEGLDLTRSLQVIRRPDRPVRGAAADLLEIALRGRAAPGR</sequence>
<name>A0A917M2J3_9MICC</name>
<dbReference type="Pfam" id="PF00126">
    <property type="entry name" value="HTH_1"/>
    <property type="match status" value="1"/>
</dbReference>
<keyword evidence="3" id="KW-0238">DNA-binding</keyword>
<evidence type="ECO:0000256" key="1">
    <source>
        <dbReference type="ARBA" id="ARBA00009437"/>
    </source>
</evidence>
<dbReference type="PANTHER" id="PTHR30126:SF39">
    <property type="entry name" value="HTH-TYPE TRANSCRIPTIONAL REGULATOR CYSL"/>
    <property type="match status" value="1"/>
</dbReference>
<evidence type="ECO:0000313" key="6">
    <source>
        <dbReference type="EMBL" id="GGG70954.1"/>
    </source>
</evidence>
<accession>A0A917M2J3</accession>
<dbReference type="GO" id="GO:0003700">
    <property type="term" value="F:DNA-binding transcription factor activity"/>
    <property type="evidence" value="ECO:0007669"/>
    <property type="project" value="InterPro"/>
</dbReference>